<organism evidence="2 3">
    <name type="scientific">Euroglyphus maynei</name>
    <name type="common">Mayne's house dust mite</name>
    <dbReference type="NCBI Taxonomy" id="6958"/>
    <lineage>
        <taxon>Eukaryota</taxon>
        <taxon>Metazoa</taxon>
        <taxon>Ecdysozoa</taxon>
        <taxon>Arthropoda</taxon>
        <taxon>Chelicerata</taxon>
        <taxon>Arachnida</taxon>
        <taxon>Acari</taxon>
        <taxon>Acariformes</taxon>
        <taxon>Sarcoptiformes</taxon>
        <taxon>Astigmata</taxon>
        <taxon>Psoroptidia</taxon>
        <taxon>Analgoidea</taxon>
        <taxon>Pyroglyphidae</taxon>
        <taxon>Pyroglyphinae</taxon>
        <taxon>Euroglyphus</taxon>
    </lineage>
</organism>
<feature type="non-terminal residue" evidence="2">
    <location>
        <position position="109"/>
    </location>
</feature>
<keyword evidence="3" id="KW-1185">Reference proteome</keyword>
<protein>
    <submittedName>
        <fullName evidence="2">Uncharacterized protein</fullName>
    </submittedName>
</protein>
<proteinExistence type="predicted"/>
<dbReference type="Proteomes" id="UP000194236">
    <property type="component" value="Unassembled WGS sequence"/>
</dbReference>
<reference evidence="2 3" key="1">
    <citation type="submission" date="2017-03" db="EMBL/GenBank/DDBJ databases">
        <title>Genome Survey of Euroglyphus maynei.</title>
        <authorList>
            <person name="Arlian L.G."/>
            <person name="Morgan M.S."/>
            <person name="Rider S.D."/>
        </authorList>
    </citation>
    <scope>NUCLEOTIDE SEQUENCE [LARGE SCALE GENOMIC DNA]</scope>
    <source>
        <strain evidence="2">Arlian Lab</strain>
        <tissue evidence="2">Whole body</tissue>
    </source>
</reference>
<sequence>MNEKLNSFETNNQNEPPNPFIIKPDSIKNLNETVQQTSDIETFATKLGEKLLFESKIQELRRNSSSNNLAVHTRKASLPAEYIASNAGEQLKLTNDWCRENVAHLAHEA</sequence>
<feature type="region of interest" description="Disordered" evidence="1">
    <location>
        <begin position="1"/>
        <end position="20"/>
    </location>
</feature>
<dbReference type="AlphaFoldDB" id="A0A1Y3B3Q6"/>
<dbReference type="EMBL" id="MUJZ01042002">
    <property type="protein sequence ID" value="OTF75439.1"/>
    <property type="molecule type" value="Genomic_DNA"/>
</dbReference>
<comment type="caution">
    <text evidence="2">The sequence shown here is derived from an EMBL/GenBank/DDBJ whole genome shotgun (WGS) entry which is preliminary data.</text>
</comment>
<evidence type="ECO:0000256" key="1">
    <source>
        <dbReference type="SAM" id="MobiDB-lite"/>
    </source>
</evidence>
<gene>
    <name evidence="2" type="ORF">BLA29_011994</name>
</gene>
<dbReference type="OrthoDB" id="10555715at2759"/>
<accession>A0A1Y3B3Q6</accession>
<evidence type="ECO:0000313" key="2">
    <source>
        <dbReference type="EMBL" id="OTF75439.1"/>
    </source>
</evidence>
<feature type="compositionally biased region" description="Polar residues" evidence="1">
    <location>
        <begin position="1"/>
        <end position="15"/>
    </location>
</feature>
<evidence type="ECO:0000313" key="3">
    <source>
        <dbReference type="Proteomes" id="UP000194236"/>
    </source>
</evidence>
<name>A0A1Y3B3Q6_EURMA</name>